<dbReference type="SUPFAM" id="SSF53335">
    <property type="entry name" value="S-adenosyl-L-methionine-dependent methyltransferases"/>
    <property type="match status" value="1"/>
</dbReference>
<protein>
    <submittedName>
        <fullName evidence="1">Class I SAM-dependent methyltransferase</fullName>
    </submittedName>
</protein>
<proteinExistence type="predicted"/>
<dbReference type="EMBL" id="JAOXHJ010000002">
    <property type="protein sequence ID" value="MCV3753990.1"/>
    <property type="molecule type" value="Genomic_DNA"/>
</dbReference>
<dbReference type="GO" id="GO:0008168">
    <property type="term" value="F:methyltransferase activity"/>
    <property type="evidence" value="ECO:0007669"/>
    <property type="project" value="UniProtKB-KW"/>
</dbReference>
<sequence>MMVNKKLQTLASLIGSPKICIDVGCDHGYLGLLLLANKQVSFIYNVDVNQQPLNQAKKHYQQAEHLKQAVFILNDGLQNLQINEPDKVVCIAGMGAQLIIRILENKPKGFTRFVLNPHADAHLLRAYLYNQGYEIKTEQIIREKNLFYFLFSCEQVNKKADYTKKDYYISKSLLSSGSRLYQDYLQQRYSYLSQLDLTRVKNDLREEWQYIKEVINDERKSSFKSTGHL</sequence>
<keyword evidence="1" id="KW-0808">Transferase</keyword>
<dbReference type="Proteomes" id="UP001207252">
    <property type="component" value="Unassembled WGS sequence"/>
</dbReference>
<name>A0ABT3BP20_9BACT</name>
<gene>
    <name evidence="1" type="ORF">OF365_01235</name>
</gene>
<evidence type="ECO:0000313" key="2">
    <source>
        <dbReference type="Proteomes" id="UP001207252"/>
    </source>
</evidence>
<comment type="caution">
    <text evidence="1">The sequence shown here is derived from an EMBL/GenBank/DDBJ whole genome shotgun (WGS) entry which is preliminary data.</text>
</comment>
<dbReference type="PANTHER" id="PTHR38451">
    <property type="entry name" value="TRNA (ADENINE(22)-N(1))-METHYLTRANSFERASE"/>
    <property type="match status" value="1"/>
</dbReference>
<dbReference type="InterPro" id="IPR029063">
    <property type="entry name" value="SAM-dependent_MTases_sf"/>
</dbReference>
<evidence type="ECO:0000313" key="1">
    <source>
        <dbReference type="EMBL" id="MCV3753990.1"/>
    </source>
</evidence>
<organism evidence="1 2">
    <name type="scientific">Ureaplasma zalophigenitalium</name>
    <dbReference type="NCBI Taxonomy" id="907723"/>
    <lineage>
        <taxon>Bacteria</taxon>
        <taxon>Bacillati</taxon>
        <taxon>Mycoplasmatota</taxon>
        <taxon>Mycoplasmoidales</taxon>
        <taxon>Mycoplasmoidaceae</taxon>
        <taxon>Ureaplasma</taxon>
    </lineage>
</organism>
<keyword evidence="1" id="KW-0489">Methyltransferase</keyword>
<dbReference type="PANTHER" id="PTHR38451:SF1">
    <property type="entry name" value="TRNA (ADENINE(22)-N(1))-METHYLTRANSFERASE"/>
    <property type="match status" value="1"/>
</dbReference>
<keyword evidence="2" id="KW-1185">Reference proteome</keyword>
<dbReference type="InterPro" id="IPR006901">
    <property type="entry name" value="TrmK"/>
</dbReference>
<reference evidence="1 2" key="1">
    <citation type="journal article" date="2020" name="Int. J. Syst. Evol. Microbiol.">
        <title>Ureaplasma miroungigenitalium sp. nov. isolated from northern elephant seals (Mirounga angustirostris) and Ureaplasma zalophigenitalium sp. nov. isolated from California sea lions (Zalophus californianus).</title>
        <authorList>
            <person name="Volokhov D.V."/>
            <person name="Gulland F.M."/>
            <person name="Gao Y."/>
            <person name="Chizhikov V.E."/>
        </authorList>
    </citation>
    <scope>NUCLEOTIDE SEQUENCE [LARGE SCALE GENOMIC DNA]</scope>
    <source>
        <strain evidence="1 2">CSL7644-GEN</strain>
    </source>
</reference>
<dbReference type="GO" id="GO:0032259">
    <property type="term" value="P:methylation"/>
    <property type="evidence" value="ECO:0007669"/>
    <property type="project" value="UniProtKB-KW"/>
</dbReference>
<dbReference type="Pfam" id="PF04816">
    <property type="entry name" value="TrmK"/>
    <property type="match status" value="1"/>
</dbReference>
<dbReference type="Gene3D" id="3.40.50.150">
    <property type="entry name" value="Vaccinia Virus protein VP39"/>
    <property type="match status" value="1"/>
</dbReference>
<dbReference type="RefSeq" id="WP_263817794.1">
    <property type="nucleotide sequence ID" value="NZ_JAOXHJ010000002.1"/>
</dbReference>
<dbReference type="PIRSF" id="PIRSF018637">
    <property type="entry name" value="TrmK"/>
    <property type="match status" value="1"/>
</dbReference>
<accession>A0ABT3BP20</accession>